<keyword evidence="6" id="KW-0135">Cellulose biosynthesis</keyword>
<reference evidence="11 12" key="1">
    <citation type="submission" date="2016-04" db="EMBL/GenBank/DDBJ databases">
        <title>Complete genome sequence of Pseudomonas sp. LAB-08 isolated from TCE contaminated aquifer soil.</title>
        <authorList>
            <person name="Dohra H."/>
            <person name="Suzuki K."/>
            <person name="Fatma A."/>
            <person name="Inuzuka Y."/>
            <person name="Honjo M."/>
            <person name="Tashiro Y."/>
            <person name="Futamata H."/>
        </authorList>
    </citation>
    <scope>NUCLEOTIDE SEQUENCE [LARGE SCALE GENOMIC DNA]</scope>
    <source>
        <strain evidence="11 12">LAB-08</strain>
    </source>
</reference>
<gene>
    <name evidence="11" type="ORF">LAB08_R01300</name>
</gene>
<keyword evidence="4" id="KW-0677">Repeat</keyword>
<comment type="function">
    <text evidence="1">Required for maximal bacterial cellulose synthesis.</text>
</comment>
<evidence type="ECO:0000256" key="7">
    <source>
        <dbReference type="PROSITE-ProRule" id="PRU00339"/>
    </source>
</evidence>
<dbReference type="PANTHER" id="PTHR45586">
    <property type="entry name" value="TPR REPEAT-CONTAINING PROTEIN PA4667"/>
    <property type="match status" value="1"/>
</dbReference>
<comment type="pathway">
    <text evidence="2">Glycan metabolism; bacterial cellulose biosynthesis.</text>
</comment>
<protein>
    <submittedName>
        <fullName evidence="11">Cellulose biosynthesis protein BcsC</fullName>
    </submittedName>
</protein>
<evidence type="ECO:0000256" key="4">
    <source>
        <dbReference type="ARBA" id="ARBA00022737"/>
    </source>
</evidence>
<keyword evidence="5 7" id="KW-0802">TPR repeat</keyword>
<dbReference type="PROSITE" id="PS50005">
    <property type="entry name" value="TPR"/>
    <property type="match status" value="3"/>
</dbReference>
<feature type="chain" id="PRO_5046453239" evidence="9">
    <location>
        <begin position="24"/>
        <end position="1310"/>
    </location>
</feature>
<proteinExistence type="predicted"/>
<dbReference type="PANTHER" id="PTHR45586:SF1">
    <property type="entry name" value="LIPOPOLYSACCHARIDE ASSEMBLY PROTEIN B"/>
    <property type="match status" value="1"/>
</dbReference>
<evidence type="ECO:0000256" key="6">
    <source>
        <dbReference type="ARBA" id="ARBA00022916"/>
    </source>
</evidence>
<keyword evidence="3 9" id="KW-0732">Signal</keyword>
<dbReference type="Pfam" id="PF14559">
    <property type="entry name" value="TPR_19"/>
    <property type="match status" value="3"/>
</dbReference>
<dbReference type="Proteomes" id="UP000218595">
    <property type="component" value="Chromosome"/>
</dbReference>
<feature type="repeat" description="TPR" evidence="7">
    <location>
        <begin position="29"/>
        <end position="62"/>
    </location>
</feature>
<evidence type="ECO:0000313" key="11">
    <source>
        <dbReference type="EMBL" id="BCX65529.1"/>
    </source>
</evidence>
<evidence type="ECO:0000256" key="5">
    <source>
        <dbReference type="ARBA" id="ARBA00022803"/>
    </source>
</evidence>
<dbReference type="InterPro" id="IPR011990">
    <property type="entry name" value="TPR-like_helical_dom_sf"/>
</dbReference>
<feature type="repeat" description="TPR" evidence="7">
    <location>
        <begin position="720"/>
        <end position="753"/>
    </location>
</feature>
<dbReference type="Pfam" id="PF13432">
    <property type="entry name" value="TPR_16"/>
    <property type="match status" value="2"/>
</dbReference>
<evidence type="ECO:0000256" key="8">
    <source>
        <dbReference type="SAM" id="MobiDB-lite"/>
    </source>
</evidence>
<feature type="region of interest" description="Disordered" evidence="8">
    <location>
        <begin position="998"/>
        <end position="1021"/>
    </location>
</feature>
<feature type="domain" description="Cellulose synthase operon C C-terminal" evidence="10">
    <location>
        <begin position="963"/>
        <end position="1291"/>
    </location>
</feature>
<dbReference type="Gene3D" id="1.25.40.10">
    <property type="entry name" value="Tetratricopeptide repeat domain"/>
    <property type="match status" value="5"/>
</dbReference>
<dbReference type="Pfam" id="PF05420">
    <property type="entry name" value="BCSC_C"/>
    <property type="match status" value="1"/>
</dbReference>
<organism evidence="11 12">
    <name type="scientific">Pseudomonas izuensis</name>
    <dbReference type="NCBI Taxonomy" id="2684212"/>
    <lineage>
        <taxon>Bacteria</taxon>
        <taxon>Pseudomonadati</taxon>
        <taxon>Pseudomonadota</taxon>
        <taxon>Gammaproteobacteria</taxon>
        <taxon>Pseudomonadales</taxon>
        <taxon>Pseudomonadaceae</taxon>
        <taxon>Pseudomonas</taxon>
    </lineage>
</organism>
<evidence type="ECO:0000256" key="3">
    <source>
        <dbReference type="ARBA" id="ARBA00022729"/>
    </source>
</evidence>
<dbReference type="RefSeq" id="WP_096514012.1">
    <property type="nucleotide sequence ID" value="NZ_AP017423.2"/>
</dbReference>
<dbReference type="SUPFAM" id="SSF48452">
    <property type="entry name" value="TPR-like"/>
    <property type="match status" value="3"/>
</dbReference>
<evidence type="ECO:0000259" key="10">
    <source>
        <dbReference type="Pfam" id="PF05420"/>
    </source>
</evidence>
<dbReference type="InterPro" id="IPR051012">
    <property type="entry name" value="CellSynth/LPSAsmb/PSIAsmb"/>
</dbReference>
<dbReference type="InterPro" id="IPR019734">
    <property type="entry name" value="TPR_rpt"/>
</dbReference>
<dbReference type="EMBL" id="AP017423">
    <property type="protein sequence ID" value="BCX65529.1"/>
    <property type="molecule type" value="Genomic_DNA"/>
</dbReference>
<sequence>MHPRRHTLAIGILTALIGTAAHAETNEVQARLIEQGQYWQTRDNASRAAEAWEKVLRLDPNQADALYGMGLIGVKQNKPEQARQYLARLQALSPRPWLAAQLEQDIALTDPQNMALLNEARRLADGDQRDQATVVFRKLFADRIPEGKVGREFYTNLAFNDASWPEARAGLERLLRETPNDSIVALFLAKHLVRHEDSRPEGIRALARLSTRTDIAGDADESWRLALVWTGPPNAAQVPLFEEFLKAHPDDQEIRDLLNKGKSQSATAGGSGWQQDPLVARGLQALEKGDQAGAEQAFAARLKNKPDDADALGGLGVVRQQQNRFGEAEQLLNRAIANGGTRWKPALNSVRYWALLQQARDQARTQPAKAQESIAQAMRLNPNGVDARLTLADIQAQAGQLDAAQANYRQVLNVQRGNPQAVQGLVNVLAQTGQADEALRLLDTLTPDQQAEMGGSARLRALRSTQAAKLAEQRGDTRAVQQALAQAVLDDPDNVWTRFDLARLYLKAGESQKARDLIDSYLKAHPGDIDALYTSALLSVEMEQWNAAQASISRIPAERRTADMNALADQITLTVQIKLASSIAKRGQRQEALALLDRLQPVASRSPDGMATLASAYVDAGDSAHAQSMMRDVIAQTATPSADLMLQYANLLLKTGDDAQVNSILHGLQNQQMSVATRKRFDDVLYQYRIRQADILRENGDLAGAYDTLAPALASRPGDVGAVSALARMYASNGNNAKAFELYKPLLQRQPNDPQILLNAADAAVQAHDIGYADRALEQFLKLETYDPQSLTEAARIYRSMGKSSQATELLRKAVAIEQSEQKRSLTAQASSLNVAPNPFVGQPGQRNQVSRVPVDTIPAPAQAQLEGAAPVLLASNGAVPADAYPGQAQPRVAATGTGRQALPAGRFAGATGNPFAPQGTVNVAVDQVSSAQRALDNILQERSGYVTQAVTIRSNDSESGLSKMTDVETPLEINLPSGENRYAVRVTPVSLNAGSVGSDSAARFGGGGASPDGTGSQRDKGVGLSVAYARPDEGIKADVGTTPIGFKYSTAAGGVSVDRPFSDNANMRYGVNVSRRPVIDSVTSFAGATDKRTDQSWGGVTANGARAQLSYDNQEVGSYGYGSWHKLLGHNVASNSRTELGGGVYWYLRNAEDSKLTLGLSATGLSFENNQDFFTYGHGGYFSPQSYFALGVPVTWAQRTERFSYQVKGSVGVQYFEQDAADYFPNDKDLQAANNQRYKGQNKTGVGYSLSGAGEYKFGSSFFLGANLGLDNAQDYKQFTGGMYLRYMFEDMNGPMELPVSPYRSPYSN</sequence>
<feature type="repeat" description="TPR" evidence="7">
    <location>
        <begin position="788"/>
        <end position="821"/>
    </location>
</feature>
<evidence type="ECO:0000256" key="1">
    <source>
        <dbReference type="ARBA" id="ARBA00003476"/>
    </source>
</evidence>
<evidence type="ECO:0000256" key="2">
    <source>
        <dbReference type="ARBA" id="ARBA00005186"/>
    </source>
</evidence>
<evidence type="ECO:0000256" key="9">
    <source>
        <dbReference type="SAM" id="SignalP"/>
    </source>
</evidence>
<accession>A0ABM7RG54</accession>
<name>A0ABM7RG54_9PSED</name>
<feature type="signal peptide" evidence="9">
    <location>
        <begin position="1"/>
        <end position="23"/>
    </location>
</feature>
<evidence type="ECO:0000313" key="12">
    <source>
        <dbReference type="Proteomes" id="UP000218595"/>
    </source>
</evidence>
<dbReference type="InterPro" id="IPR008410">
    <property type="entry name" value="BCSC_C"/>
</dbReference>
<dbReference type="SMART" id="SM00028">
    <property type="entry name" value="TPR"/>
    <property type="match status" value="8"/>
</dbReference>
<keyword evidence="12" id="KW-1185">Reference proteome</keyword>